<dbReference type="AlphaFoldDB" id="A0A9W6BCH6"/>
<evidence type="ECO:0000313" key="1">
    <source>
        <dbReference type="EMBL" id="GLC49488.1"/>
    </source>
</evidence>
<proteinExistence type="predicted"/>
<organism evidence="1 2">
    <name type="scientific">Pleodorina starrii</name>
    <dbReference type="NCBI Taxonomy" id="330485"/>
    <lineage>
        <taxon>Eukaryota</taxon>
        <taxon>Viridiplantae</taxon>
        <taxon>Chlorophyta</taxon>
        <taxon>core chlorophytes</taxon>
        <taxon>Chlorophyceae</taxon>
        <taxon>CS clade</taxon>
        <taxon>Chlamydomonadales</taxon>
        <taxon>Volvocaceae</taxon>
        <taxon>Pleodorina</taxon>
    </lineage>
</organism>
<keyword evidence="2" id="KW-1185">Reference proteome</keyword>
<protein>
    <submittedName>
        <fullName evidence="1">Uncharacterized protein</fullName>
    </submittedName>
</protein>
<gene>
    <name evidence="1" type="primary">PLESTB000267</name>
    <name evidence="1" type="ORF">PLESTB_000224500</name>
</gene>
<dbReference type="Proteomes" id="UP001165080">
    <property type="component" value="Unassembled WGS sequence"/>
</dbReference>
<evidence type="ECO:0000313" key="2">
    <source>
        <dbReference type="Proteomes" id="UP001165080"/>
    </source>
</evidence>
<dbReference type="EMBL" id="BRXU01000002">
    <property type="protein sequence ID" value="GLC49488.1"/>
    <property type="molecule type" value="Genomic_DNA"/>
</dbReference>
<reference evidence="1 2" key="1">
    <citation type="journal article" date="2023" name="Commun. Biol.">
        <title>Reorganization of the ancestral sex-determining regions during the evolution of trioecy in Pleodorina starrii.</title>
        <authorList>
            <person name="Takahashi K."/>
            <person name="Suzuki S."/>
            <person name="Kawai-Toyooka H."/>
            <person name="Yamamoto K."/>
            <person name="Hamaji T."/>
            <person name="Ootsuki R."/>
            <person name="Yamaguchi H."/>
            <person name="Kawachi M."/>
            <person name="Higashiyama T."/>
            <person name="Nozaki H."/>
        </authorList>
    </citation>
    <scope>NUCLEOTIDE SEQUENCE [LARGE SCALE GENOMIC DNA]</scope>
    <source>
        <strain evidence="1 2">NIES-4479</strain>
    </source>
</reference>
<sequence>MRCLAVHTGGLVATEAVGSANSWIHGGLPDRIDPDNEPFFRMAPRGLRALGFVLRAAGRRGGPLGAGAELRLAGWLAG</sequence>
<comment type="caution">
    <text evidence="1">The sequence shown here is derived from an EMBL/GenBank/DDBJ whole genome shotgun (WGS) entry which is preliminary data.</text>
</comment>
<accession>A0A9W6BCH6</accession>
<name>A0A9W6BCH6_9CHLO</name>